<dbReference type="GO" id="GO:0006952">
    <property type="term" value="P:defense response"/>
    <property type="evidence" value="ECO:0007669"/>
    <property type="project" value="Ensembl"/>
</dbReference>
<reference evidence="2 3" key="1">
    <citation type="submission" date="2017-10" db="EMBL/GenBank/DDBJ databases">
        <title>A new Pekin duck reference genome.</title>
        <authorList>
            <person name="Hou Z.-C."/>
            <person name="Zhou Z.-K."/>
            <person name="Zhu F."/>
            <person name="Hou S.-S."/>
        </authorList>
    </citation>
    <scope>NUCLEOTIDE SEQUENCE [LARGE SCALE GENOMIC DNA]</scope>
</reference>
<reference evidence="2" key="3">
    <citation type="submission" date="2025-09" db="UniProtKB">
        <authorList>
            <consortium name="Ensembl"/>
        </authorList>
    </citation>
    <scope>IDENTIFICATION</scope>
</reference>
<reference evidence="2" key="2">
    <citation type="submission" date="2025-08" db="UniProtKB">
        <authorList>
            <consortium name="Ensembl"/>
        </authorList>
    </citation>
    <scope>IDENTIFICATION</scope>
</reference>
<evidence type="ECO:0000313" key="2">
    <source>
        <dbReference type="Ensembl" id="ENSAPLP00000011417.2"/>
    </source>
</evidence>
<dbReference type="Pfam" id="PF02029">
    <property type="entry name" value="Caldesmon"/>
    <property type="match status" value="1"/>
</dbReference>
<gene>
    <name evidence="2" type="primary">LSP1</name>
</gene>
<dbReference type="InterPro" id="IPR002211">
    <property type="entry name" value="Lymphspecific"/>
</dbReference>
<feature type="region of interest" description="Disordered" evidence="1">
    <location>
        <begin position="229"/>
        <end position="248"/>
    </location>
</feature>
<feature type="compositionally biased region" description="Basic and acidic residues" evidence="1">
    <location>
        <begin position="119"/>
        <end position="138"/>
    </location>
</feature>
<dbReference type="PANTHER" id="PTHR18949">
    <property type="entry name" value="CALDESMON"/>
    <property type="match status" value="1"/>
</dbReference>
<dbReference type="GO" id="GO:0006935">
    <property type="term" value="P:chemotaxis"/>
    <property type="evidence" value="ECO:0007669"/>
    <property type="project" value="Ensembl"/>
</dbReference>
<dbReference type="Ensembl" id="ENSAPLT00000012143.2">
    <property type="protein sequence ID" value="ENSAPLP00000011417.2"/>
    <property type="gene ID" value="ENSAPLG00000011632.2"/>
</dbReference>
<proteinExistence type="predicted"/>
<protein>
    <submittedName>
        <fullName evidence="2">Lymphocyte specific protein 1</fullName>
    </submittedName>
</protein>
<evidence type="ECO:0000256" key="1">
    <source>
        <dbReference type="SAM" id="MobiDB-lite"/>
    </source>
</evidence>
<feature type="compositionally biased region" description="Basic and acidic residues" evidence="1">
    <location>
        <begin position="1"/>
        <end position="11"/>
    </location>
</feature>
<dbReference type="PRINTS" id="PR01083">
    <property type="entry name" value="LYMPHSPCIFIC"/>
</dbReference>
<feature type="compositionally biased region" description="Basic and acidic residues" evidence="1">
    <location>
        <begin position="150"/>
        <end position="178"/>
    </location>
</feature>
<dbReference type="GO" id="GO:0003779">
    <property type="term" value="F:actin binding"/>
    <property type="evidence" value="ECO:0007669"/>
    <property type="project" value="InterPro"/>
</dbReference>
<accession>U3IVZ2</accession>
<evidence type="ECO:0000313" key="3">
    <source>
        <dbReference type="Proteomes" id="UP000016666"/>
    </source>
</evidence>
<feature type="compositionally biased region" description="Polar residues" evidence="1">
    <location>
        <begin position="298"/>
        <end position="308"/>
    </location>
</feature>
<dbReference type="STRING" id="8840.ENSAPLP00000011417"/>
<dbReference type="HOGENOM" id="CLU_055750_0_0_1"/>
<dbReference type="GeneTree" id="ENSGT00940000153901"/>
<name>U3IVZ2_ANAPP</name>
<organism evidence="2 3">
    <name type="scientific">Anas platyrhynchos platyrhynchos</name>
    <name type="common">Northern mallard</name>
    <dbReference type="NCBI Taxonomy" id="8840"/>
    <lineage>
        <taxon>Eukaryota</taxon>
        <taxon>Metazoa</taxon>
        <taxon>Chordata</taxon>
        <taxon>Craniata</taxon>
        <taxon>Vertebrata</taxon>
        <taxon>Euteleostomi</taxon>
        <taxon>Archelosauria</taxon>
        <taxon>Archosauria</taxon>
        <taxon>Dinosauria</taxon>
        <taxon>Saurischia</taxon>
        <taxon>Theropoda</taxon>
        <taxon>Coelurosauria</taxon>
        <taxon>Aves</taxon>
        <taxon>Neognathae</taxon>
        <taxon>Galloanserae</taxon>
        <taxon>Anseriformes</taxon>
        <taxon>Anatidae</taxon>
        <taxon>Anatinae</taxon>
        <taxon>Anas</taxon>
    </lineage>
</organism>
<dbReference type="AlphaFoldDB" id="U3IVZ2"/>
<dbReference type="GO" id="GO:0007165">
    <property type="term" value="P:signal transduction"/>
    <property type="evidence" value="ECO:0007669"/>
    <property type="project" value="InterPro"/>
</dbReference>
<feature type="region of interest" description="Disordered" evidence="1">
    <location>
        <begin position="291"/>
        <end position="310"/>
    </location>
</feature>
<keyword evidence="3" id="KW-1185">Reference proteome</keyword>
<feature type="compositionally biased region" description="Polar residues" evidence="1">
    <location>
        <begin position="64"/>
        <end position="76"/>
    </location>
</feature>
<sequence length="333" mass="37650">MSDSEECHQGAEGEDQVGDESHQESERLTAQWSVEDEEEAARERRRREREKQLRSQAEEGFNGTGSCSESAGSAQENHYDFKPSGPSELEEDEGFSDWSQKLEQRKQRSPRQSYEEEDSGVREAEAKLEQIQLDRESPEETQEENVAIGEEERLCQEEEHVQEQHEEERVEQEAHREMLTPVSSLPLQITDRTESLNRSIKKSNSIKKSQPPLPVSKIDDRLEQYTQAIETSTKAPKPVRQPSLDLPTTSMMVASTKSLWETGEVAAQSAVKTPACKDIVAGDIVSKRSLWEQKGSTKPETNIKSTPSGKKYKFVATGHGQYKKVLIDDATEQ</sequence>
<dbReference type="GO" id="GO:0098761">
    <property type="term" value="P:cellular response to interleukin-7"/>
    <property type="evidence" value="ECO:0007669"/>
    <property type="project" value="Ensembl"/>
</dbReference>
<dbReference type="InterPro" id="IPR006018">
    <property type="entry name" value="Caldesmon_LSP"/>
</dbReference>
<dbReference type="PANTHER" id="PTHR18949:SF1">
    <property type="entry name" value="LYMPHOCYTE-SPECIFIC PROTEIN 1"/>
    <property type="match status" value="1"/>
</dbReference>
<dbReference type="Proteomes" id="UP000016666">
    <property type="component" value="Chromosome 5"/>
</dbReference>
<dbReference type="OMA" id="TRIDDKM"/>
<feature type="region of interest" description="Disordered" evidence="1">
    <location>
        <begin position="1"/>
        <end position="220"/>
    </location>
</feature>